<evidence type="ECO:0000313" key="1">
    <source>
        <dbReference type="EMBL" id="CAD7456827.1"/>
    </source>
</evidence>
<dbReference type="PROSITE" id="PS51221">
    <property type="entry name" value="TTL"/>
    <property type="match status" value="1"/>
</dbReference>
<sequence length="540" mass="61834">MNGFVSMMLPSNKWTSQLNNEPGTRPSNISLIGGTSCLWTVVVALISIGLSTLNVYELRRLKEHVLIVQNVIPATSPDRPLVPITSPNKPVYSVYGKSADDSHLKHVFAVMERLGFEHGSNKSTDWDILWAHDYPFRALQPLLRNLKPHQKVNHFPGCGYITNKVDLAMTELPYIPRAFRLPGDKDKLMVYVESDPGYKTNQDGSRKLLQRSLNVVQTDSSTPFREDVESSQAKMHPDTQFVQKSNSHRGVHVVSVAALDLDTPETFVQEYVDKPLLVDGYKFDIGVYTVVTSIDPLRVYIYNGDVLFRFCPQLYYPFDPAVLDKYVVGDDYLPIWDIPSLQKYYVNLGFSMKESFNAFVRSKGARKDPLNVWRQVEDAIRLICLKKESLLIESLSHYKYNHNFFEMVRFDFVIDEDLNVFVMEANMSPNLSSAHFPPNRLLYEQTLFNLFALVGVGRRVMAESLQSRSREDMLMQVAEKNLVVFPEECSKRRCELCLADECQLCLPCLTLETLDQLRRAYLEHVNKLDCKRVVPPPMVQ</sequence>
<dbReference type="EMBL" id="OE001440">
    <property type="protein sequence ID" value="CAD7456827.1"/>
    <property type="molecule type" value="Genomic_DNA"/>
</dbReference>
<gene>
    <name evidence="1" type="ORF">TTEB3V08_LOCUS4842</name>
</gene>
<organism evidence="1">
    <name type="scientific">Timema tahoe</name>
    <dbReference type="NCBI Taxonomy" id="61484"/>
    <lineage>
        <taxon>Eukaryota</taxon>
        <taxon>Metazoa</taxon>
        <taxon>Ecdysozoa</taxon>
        <taxon>Arthropoda</taxon>
        <taxon>Hexapoda</taxon>
        <taxon>Insecta</taxon>
        <taxon>Pterygota</taxon>
        <taxon>Neoptera</taxon>
        <taxon>Polyneoptera</taxon>
        <taxon>Phasmatodea</taxon>
        <taxon>Timematodea</taxon>
        <taxon>Timematoidea</taxon>
        <taxon>Timematidae</taxon>
        <taxon>Timema</taxon>
    </lineage>
</organism>
<accession>A0A7R9NUC3</accession>
<dbReference type="Gene3D" id="3.30.470.20">
    <property type="entry name" value="ATP-grasp fold, B domain"/>
    <property type="match status" value="1"/>
</dbReference>
<protein>
    <recommendedName>
        <fullName evidence="2">Tubulin-tyrosine ligase</fullName>
    </recommendedName>
</protein>
<dbReference type="AlphaFoldDB" id="A0A7R9NUC3"/>
<name>A0A7R9NUC3_9NEOP</name>
<dbReference type="PANTHER" id="PTHR47113:SF1">
    <property type="entry name" value="LD09343P"/>
    <property type="match status" value="1"/>
</dbReference>
<dbReference type="InterPro" id="IPR053317">
    <property type="entry name" value="Tubulin_polyglutamylase"/>
</dbReference>
<dbReference type="SUPFAM" id="SSF56059">
    <property type="entry name" value="Glutathione synthetase ATP-binding domain-like"/>
    <property type="match status" value="1"/>
</dbReference>
<proteinExistence type="predicted"/>
<evidence type="ECO:0008006" key="2">
    <source>
        <dbReference type="Google" id="ProtNLM"/>
    </source>
</evidence>
<dbReference type="PANTHER" id="PTHR47113">
    <property type="entry name" value="LD09343P"/>
    <property type="match status" value="1"/>
</dbReference>
<dbReference type="InterPro" id="IPR004344">
    <property type="entry name" value="TTL/TTLL_fam"/>
</dbReference>
<reference evidence="1" key="1">
    <citation type="submission" date="2020-11" db="EMBL/GenBank/DDBJ databases">
        <authorList>
            <person name="Tran Van P."/>
        </authorList>
    </citation>
    <scope>NUCLEOTIDE SEQUENCE</scope>
</reference>
<dbReference type="Pfam" id="PF03133">
    <property type="entry name" value="TTL"/>
    <property type="match status" value="1"/>
</dbReference>